<name>A0A2X4XJQ4_9GAMM</name>
<dbReference type="Pfam" id="PF22599">
    <property type="entry name" value="SecDF_P1_head"/>
    <property type="match status" value="1"/>
</dbReference>
<dbReference type="Proteomes" id="UP000249005">
    <property type="component" value="Chromosome 1"/>
</dbReference>
<dbReference type="Gene3D" id="3.30.1360.200">
    <property type="match status" value="1"/>
</dbReference>
<dbReference type="KEGG" id="lri:NCTC12151_01546"/>
<evidence type="ECO:0000313" key="3">
    <source>
        <dbReference type="Proteomes" id="UP000249005"/>
    </source>
</evidence>
<protein>
    <recommendedName>
        <fullName evidence="1">SecDF P1 head subdomain domain-containing protein</fullName>
    </recommendedName>
</protein>
<gene>
    <name evidence="2" type="ORF">NCTC12151_01546</name>
</gene>
<proteinExistence type="predicted"/>
<evidence type="ECO:0000259" key="1">
    <source>
        <dbReference type="Pfam" id="PF22599"/>
    </source>
</evidence>
<evidence type="ECO:0000313" key="2">
    <source>
        <dbReference type="EMBL" id="SQI40095.1"/>
    </source>
</evidence>
<reference evidence="2 3" key="1">
    <citation type="submission" date="2018-06" db="EMBL/GenBank/DDBJ databases">
        <authorList>
            <consortium name="Pathogen Informatics"/>
            <person name="Doyle S."/>
        </authorList>
    </citation>
    <scope>NUCLEOTIDE SEQUENCE [LARGE SCALE GENOMIC DNA]</scope>
    <source>
        <strain evidence="2 3">NCTC12151</strain>
    </source>
</reference>
<sequence length="122" mass="13863">MKYLALLFIPLLAACGTNEFLTMTAEGNQISLECKNLISADSGKDSNRRNYITIVFNEEEGKKINQFSRENIFKEAVLSYKDRVLLKARIYGELNNSFKITSADSGEFIQNRELLDKCVAVR</sequence>
<organism evidence="2 3">
    <name type="scientific">Leminorella richardii</name>
    <dbReference type="NCBI Taxonomy" id="158841"/>
    <lineage>
        <taxon>Bacteria</taxon>
        <taxon>Pseudomonadati</taxon>
        <taxon>Pseudomonadota</taxon>
        <taxon>Gammaproteobacteria</taxon>
        <taxon>Enterobacterales</taxon>
        <taxon>Budviciaceae</taxon>
        <taxon>Leminorella</taxon>
    </lineage>
</organism>
<feature type="domain" description="SecDF P1 head subdomain" evidence="1">
    <location>
        <begin position="29"/>
        <end position="106"/>
    </location>
</feature>
<dbReference type="RefSeq" id="WP_145960346.1">
    <property type="nucleotide sequence ID" value="NZ_LR698987.1"/>
</dbReference>
<dbReference type="EMBL" id="LS483470">
    <property type="protein sequence ID" value="SQI40095.1"/>
    <property type="molecule type" value="Genomic_DNA"/>
</dbReference>
<dbReference type="InterPro" id="IPR054384">
    <property type="entry name" value="SecDF_P1_head"/>
</dbReference>
<keyword evidence="3" id="KW-1185">Reference proteome</keyword>
<dbReference type="PROSITE" id="PS51257">
    <property type="entry name" value="PROKAR_LIPOPROTEIN"/>
    <property type="match status" value="1"/>
</dbReference>
<dbReference type="AlphaFoldDB" id="A0A2X4XJQ4"/>
<accession>A0A2X4XJQ4</accession>